<dbReference type="EMBL" id="CBCJ010000010">
    <property type="protein sequence ID" value="CDA70032.1"/>
    <property type="molecule type" value="Genomic_DNA"/>
</dbReference>
<comment type="caution">
    <text evidence="1">The sequence shown here is derived from an EMBL/GenBank/DDBJ whole genome shotgun (WGS) entry which is preliminary data.</text>
</comment>
<proteinExistence type="predicted"/>
<accession>R6CXJ4</accession>
<dbReference type="Proteomes" id="UP000018362">
    <property type="component" value="Unassembled WGS sequence"/>
</dbReference>
<dbReference type="AlphaFoldDB" id="R6CXJ4"/>
<name>R6CXJ4_9BACT</name>
<protein>
    <submittedName>
        <fullName evidence="1">Uncharacterized protein</fullName>
    </submittedName>
</protein>
<evidence type="ECO:0000313" key="1">
    <source>
        <dbReference type="EMBL" id="CDA70032.1"/>
    </source>
</evidence>
<sequence>MIVRFFYFYTRTAVFFRMWTQTGWLVNLSVFFGYSYEKPELLYEYPGKLPDVYFNFSAFFPVGLPFRESVPTESCFRILNSFSPGSSSGSASRTIRFVLCMMQLSMISLRVVTSKSISHTCSAALKKVASVLKRKLRTVSKHVCVPMPVMRWISDFDTCDRAYSVSMNFLNSLSHSSVCCFVGSHEAYNFSKYFISLVSRGLSLPYRAVINTLPIGIFTGERQERKFTCQVLLMTQR</sequence>
<gene>
    <name evidence="1" type="ORF">BN509_01221</name>
</gene>
<reference evidence="1" key="1">
    <citation type="submission" date="2012-11" db="EMBL/GenBank/DDBJ databases">
        <title>Dependencies among metagenomic species, viruses, plasmids and units of genetic variation.</title>
        <authorList>
            <person name="Nielsen H.B."/>
            <person name="Almeida M."/>
            <person name="Juncker A.S."/>
            <person name="Rasmussen S."/>
            <person name="Li J."/>
            <person name="Sunagawa S."/>
            <person name="Plichta D."/>
            <person name="Gautier L."/>
            <person name="Le Chatelier E."/>
            <person name="Peletier E."/>
            <person name="Bonde I."/>
            <person name="Nielsen T."/>
            <person name="Manichanh C."/>
            <person name="Arumugam M."/>
            <person name="Batto J."/>
            <person name="Santos M.B.Q.D."/>
            <person name="Blom N."/>
            <person name="Borruel N."/>
            <person name="Burgdorf K.S."/>
            <person name="Boumezbeur F."/>
            <person name="Casellas F."/>
            <person name="Dore J."/>
            <person name="Guarner F."/>
            <person name="Hansen T."/>
            <person name="Hildebrand F."/>
            <person name="Kaas R.S."/>
            <person name="Kennedy S."/>
            <person name="Kristiansen K."/>
            <person name="Kultima J.R."/>
            <person name="Leonard P."/>
            <person name="Levenez F."/>
            <person name="Lund O."/>
            <person name="Moumen B."/>
            <person name="Le Paslier D."/>
            <person name="Pons N."/>
            <person name="Pedersen O."/>
            <person name="Prifti E."/>
            <person name="Qin J."/>
            <person name="Raes J."/>
            <person name="Tap J."/>
            <person name="Tims S."/>
            <person name="Ussery D.W."/>
            <person name="Yamada T."/>
            <person name="MetaHit consortium"/>
            <person name="Renault P."/>
            <person name="Sicheritz-Ponten T."/>
            <person name="Bork P."/>
            <person name="Wang J."/>
            <person name="Brunak S."/>
            <person name="Ehrlich S.D."/>
        </authorList>
    </citation>
    <scope>NUCLEOTIDE SEQUENCE [LARGE SCALE GENOMIC DNA]</scope>
</reference>
<organism evidence="1 2">
    <name type="scientific">Phocaeicola coprocola CAG:162</name>
    <dbReference type="NCBI Taxonomy" id="1263040"/>
    <lineage>
        <taxon>Bacteria</taxon>
        <taxon>Pseudomonadati</taxon>
        <taxon>Bacteroidota</taxon>
        <taxon>Bacteroidia</taxon>
        <taxon>Bacteroidales</taxon>
        <taxon>Bacteroidaceae</taxon>
        <taxon>Phocaeicola</taxon>
    </lineage>
</organism>
<evidence type="ECO:0000313" key="2">
    <source>
        <dbReference type="Proteomes" id="UP000018362"/>
    </source>
</evidence>